<name>A0A2A6M7A7_RHIFR</name>
<gene>
    <name evidence="1" type="ORF">CO661_02010</name>
</gene>
<sequence>MRQSATQTSRARADGESYGDNLKEAQALTQAGQSQHPYMTRGAMVTGAVAGTTAFGRSLIDDIAARTTLSA</sequence>
<organism evidence="1 2">
    <name type="scientific">Rhizobium fredii</name>
    <name type="common">Sinorhizobium fredii</name>
    <dbReference type="NCBI Taxonomy" id="380"/>
    <lineage>
        <taxon>Bacteria</taxon>
        <taxon>Pseudomonadati</taxon>
        <taxon>Pseudomonadota</taxon>
        <taxon>Alphaproteobacteria</taxon>
        <taxon>Hyphomicrobiales</taxon>
        <taxon>Rhizobiaceae</taxon>
        <taxon>Sinorhizobium/Ensifer group</taxon>
        <taxon>Sinorhizobium</taxon>
    </lineage>
</organism>
<evidence type="ECO:0000313" key="2">
    <source>
        <dbReference type="Proteomes" id="UP000220353"/>
    </source>
</evidence>
<dbReference type="RefSeq" id="WP_042778296.1">
    <property type="nucleotide sequence ID" value="NZ_NWTC01000001.1"/>
</dbReference>
<protein>
    <submittedName>
        <fullName evidence="1">Uncharacterized protein</fullName>
    </submittedName>
</protein>
<reference evidence="1 2" key="1">
    <citation type="submission" date="2017-09" db="EMBL/GenBank/DDBJ databases">
        <title>Comparative genomics of rhizobia isolated from Phaseolus vulgaris in China.</title>
        <authorList>
            <person name="Tong W."/>
        </authorList>
    </citation>
    <scope>NUCLEOTIDE SEQUENCE [LARGE SCALE GENOMIC DNA]</scope>
    <source>
        <strain evidence="1 2">PCH1</strain>
    </source>
</reference>
<evidence type="ECO:0000313" key="1">
    <source>
        <dbReference type="EMBL" id="PDT50427.1"/>
    </source>
</evidence>
<dbReference type="AlphaFoldDB" id="A0A2A6M7A7"/>
<comment type="caution">
    <text evidence="1">The sequence shown here is derived from an EMBL/GenBank/DDBJ whole genome shotgun (WGS) entry which is preliminary data.</text>
</comment>
<accession>A0A2A6M7A7</accession>
<dbReference type="EMBL" id="NWTC01000001">
    <property type="protein sequence ID" value="PDT50427.1"/>
    <property type="molecule type" value="Genomic_DNA"/>
</dbReference>
<proteinExistence type="predicted"/>
<dbReference type="Proteomes" id="UP000220353">
    <property type="component" value="Unassembled WGS sequence"/>
</dbReference>